<organism evidence="2 3">
    <name type="scientific">Congzhengia minquanensis</name>
    <dbReference type="NCBI Taxonomy" id="2763657"/>
    <lineage>
        <taxon>Bacteria</taxon>
        <taxon>Bacillati</taxon>
        <taxon>Bacillota</taxon>
        <taxon>Clostridia</taxon>
        <taxon>Eubacteriales</taxon>
        <taxon>Oscillospiraceae</taxon>
        <taxon>Congzhengia</taxon>
    </lineage>
</organism>
<sequence length="145" mass="15218">MSEHPINGLMQTAMQSIKDMVDVNTIVGEPVESKDGTVIIPISKVSFGFGAGGSDFGQKNVGNSDANFGGGSGGGASIEPVAFMVVGQEQIKLMPIEKNTSPVEDIIDSVPTLLDKVIKAIKKKKDKPEKTEVKAADSAEEVETV</sequence>
<dbReference type="RefSeq" id="WP_177678627.1">
    <property type="nucleotide sequence ID" value="NZ_JACRSU010000001.1"/>
</dbReference>
<reference evidence="2" key="1">
    <citation type="submission" date="2020-08" db="EMBL/GenBank/DDBJ databases">
        <title>Genome public.</title>
        <authorList>
            <person name="Liu C."/>
            <person name="Sun Q."/>
        </authorList>
    </citation>
    <scope>NUCLEOTIDE SEQUENCE</scope>
    <source>
        <strain evidence="2">H8</strain>
    </source>
</reference>
<name>A0A926HWY1_9FIRM</name>
<dbReference type="InterPro" id="IPR014229">
    <property type="entry name" value="Spore_YtfJ"/>
</dbReference>
<proteinExistence type="predicted"/>
<gene>
    <name evidence="2" type="primary">ytfJ</name>
    <name evidence="2" type="ORF">H8698_00630</name>
</gene>
<comment type="caution">
    <text evidence="2">The sequence shown here is derived from an EMBL/GenBank/DDBJ whole genome shotgun (WGS) entry which is preliminary data.</text>
</comment>
<protein>
    <submittedName>
        <fullName evidence="2">GerW family sporulation protein</fullName>
    </submittedName>
</protein>
<feature type="region of interest" description="Disordered" evidence="1">
    <location>
        <begin position="126"/>
        <end position="145"/>
    </location>
</feature>
<dbReference type="Proteomes" id="UP000611762">
    <property type="component" value="Unassembled WGS sequence"/>
</dbReference>
<dbReference type="PANTHER" id="PTHR39162:SF1">
    <property type="entry name" value="SPORULATION PROTEIN YTFJ"/>
    <property type="match status" value="1"/>
</dbReference>
<dbReference type="EMBL" id="JACRSU010000001">
    <property type="protein sequence ID" value="MBC8539479.1"/>
    <property type="molecule type" value="Genomic_DNA"/>
</dbReference>
<evidence type="ECO:0000313" key="3">
    <source>
        <dbReference type="Proteomes" id="UP000611762"/>
    </source>
</evidence>
<evidence type="ECO:0000313" key="2">
    <source>
        <dbReference type="EMBL" id="MBC8539479.1"/>
    </source>
</evidence>
<feature type="compositionally biased region" description="Basic and acidic residues" evidence="1">
    <location>
        <begin position="126"/>
        <end position="137"/>
    </location>
</feature>
<dbReference type="PANTHER" id="PTHR39162">
    <property type="entry name" value="GLL3345 PROTEIN"/>
    <property type="match status" value="1"/>
</dbReference>
<accession>A0A926HWY1</accession>
<keyword evidence="3" id="KW-1185">Reference proteome</keyword>
<dbReference type="PIRSF" id="PIRSF021377">
    <property type="entry name" value="YtfJ"/>
    <property type="match status" value="1"/>
</dbReference>
<dbReference type="NCBIfam" id="TIGR02874">
    <property type="entry name" value="spore_ytfJ"/>
    <property type="match status" value="1"/>
</dbReference>
<dbReference type="Pfam" id="PF09579">
    <property type="entry name" value="Spore_YtfJ"/>
    <property type="match status" value="1"/>
</dbReference>
<evidence type="ECO:0000256" key="1">
    <source>
        <dbReference type="SAM" id="MobiDB-lite"/>
    </source>
</evidence>
<dbReference type="AlphaFoldDB" id="A0A926HWY1"/>